<keyword evidence="3" id="KW-1185">Reference proteome</keyword>
<evidence type="ECO:0000313" key="2">
    <source>
        <dbReference type="EMBL" id="WOX56645.1"/>
    </source>
</evidence>
<dbReference type="Gene3D" id="3.40.50.150">
    <property type="entry name" value="Vaccinia Virus protein VP39"/>
    <property type="match status" value="1"/>
</dbReference>
<dbReference type="PANTHER" id="PTHR43861">
    <property type="entry name" value="TRANS-ACONITATE 2-METHYLTRANSFERASE-RELATED"/>
    <property type="match status" value="1"/>
</dbReference>
<accession>A0ABD8ABN7</accession>
<dbReference type="GO" id="GO:0008168">
    <property type="term" value="F:methyltransferase activity"/>
    <property type="evidence" value="ECO:0007669"/>
    <property type="project" value="UniProtKB-KW"/>
</dbReference>
<keyword evidence="2" id="KW-0808">Transferase</keyword>
<dbReference type="Pfam" id="PF08241">
    <property type="entry name" value="Methyltransf_11"/>
    <property type="match status" value="1"/>
</dbReference>
<feature type="domain" description="Methyltransferase type 11" evidence="1">
    <location>
        <begin position="44"/>
        <end position="131"/>
    </location>
</feature>
<dbReference type="SUPFAM" id="SSF53335">
    <property type="entry name" value="S-adenosyl-L-methionine-dependent methyltransferases"/>
    <property type="match status" value="1"/>
</dbReference>
<gene>
    <name evidence="2" type="ORF">R6Y95_04730</name>
</gene>
<dbReference type="InterPro" id="IPR029063">
    <property type="entry name" value="SAM-dependent_MTases_sf"/>
</dbReference>
<dbReference type="EMBL" id="CP137641">
    <property type="protein sequence ID" value="WOX56645.1"/>
    <property type="molecule type" value="Genomic_DNA"/>
</dbReference>
<dbReference type="CDD" id="cd02440">
    <property type="entry name" value="AdoMet_MTases"/>
    <property type="match status" value="1"/>
</dbReference>
<dbReference type="EC" id="2.1.-.-" evidence="2"/>
<dbReference type="GO" id="GO:0032259">
    <property type="term" value="P:methylation"/>
    <property type="evidence" value="ECO:0007669"/>
    <property type="project" value="UniProtKB-KW"/>
</dbReference>
<dbReference type="InterPro" id="IPR013216">
    <property type="entry name" value="Methyltransf_11"/>
</dbReference>
<reference evidence="2 3" key="1">
    <citation type="submission" date="2023-10" db="EMBL/GenBank/DDBJ databases">
        <title>The complete genome sequence of Methanoculleus palmolei DSM 4273.</title>
        <authorList>
            <person name="Lai S.-J."/>
            <person name="You Y.-T."/>
            <person name="Chen S.-C."/>
        </authorList>
    </citation>
    <scope>NUCLEOTIDE SEQUENCE [LARGE SCALE GENOMIC DNA]</scope>
    <source>
        <strain evidence="2 3">DSM 4273</strain>
    </source>
</reference>
<sequence length="198" mass="22420">MDKKYLTTDETSAKYFNRTTRGITQRFVGNLLSELKSFKPETILDVGCGTGYITSIMSDELDSTVIGCDMDTNRISFARGNFGQEVIIADITQLPFRDNSFDVVVASEIIEHIHCTEAALNEIKRVARKNVVITVPNEPYFRIANFLRGKNVTRFGNPPDHVNHYNKMSLKQVLEAHFPNVEIKTSAIFWIMATAHDK</sequence>
<protein>
    <submittedName>
        <fullName evidence="2">Class I SAM-dependent methyltransferase</fullName>
        <ecNumber evidence="2">2.1.-.-</ecNumber>
    </submittedName>
</protein>
<evidence type="ECO:0000313" key="3">
    <source>
        <dbReference type="Proteomes" id="UP001626603"/>
    </source>
</evidence>
<keyword evidence="2" id="KW-0489">Methyltransferase</keyword>
<dbReference type="Proteomes" id="UP001626603">
    <property type="component" value="Chromosome"/>
</dbReference>
<evidence type="ECO:0000259" key="1">
    <source>
        <dbReference type="Pfam" id="PF08241"/>
    </source>
</evidence>
<dbReference type="AlphaFoldDB" id="A0ABD8ABN7"/>
<organism evidence="2 3">
    <name type="scientific">Methanoculleus palmolei</name>
    <dbReference type="NCBI Taxonomy" id="72612"/>
    <lineage>
        <taxon>Archaea</taxon>
        <taxon>Methanobacteriati</taxon>
        <taxon>Methanobacteriota</taxon>
        <taxon>Stenosarchaea group</taxon>
        <taxon>Methanomicrobia</taxon>
        <taxon>Methanomicrobiales</taxon>
        <taxon>Methanomicrobiaceae</taxon>
        <taxon>Methanoculleus</taxon>
    </lineage>
</organism>
<proteinExistence type="predicted"/>
<name>A0ABD8ABN7_9EURY</name>